<dbReference type="SUPFAM" id="SSF46689">
    <property type="entry name" value="Homeodomain-like"/>
    <property type="match status" value="1"/>
</dbReference>
<accession>A0ABX8GHR3</accession>
<dbReference type="Gene3D" id="1.10.357.10">
    <property type="entry name" value="Tetracycline Repressor, domain 2"/>
    <property type="match status" value="1"/>
</dbReference>
<dbReference type="InterPro" id="IPR001647">
    <property type="entry name" value="HTH_TetR"/>
</dbReference>
<evidence type="ECO:0000313" key="7">
    <source>
        <dbReference type="EMBL" id="QWC15422.1"/>
    </source>
</evidence>
<dbReference type="RefSeq" id="WP_208195989.1">
    <property type="nucleotide sequence ID" value="NZ_CP076023.1"/>
</dbReference>
<dbReference type="InterPro" id="IPR036271">
    <property type="entry name" value="Tet_transcr_reg_TetR-rel_C_sf"/>
</dbReference>
<keyword evidence="1" id="KW-0805">Transcription regulation</keyword>
<dbReference type="InterPro" id="IPR009057">
    <property type="entry name" value="Homeodomain-like_sf"/>
</dbReference>
<keyword evidence="8" id="KW-1185">Reference proteome</keyword>
<dbReference type="SUPFAM" id="SSF48498">
    <property type="entry name" value="Tetracyclin repressor-like, C-terminal domain"/>
    <property type="match status" value="1"/>
</dbReference>
<keyword evidence="2 4" id="KW-0238">DNA-binding</keyword>
<reference evidence="7 8" key="1">
    <citation type="submission" date="2021-05" db="EMBL/GenBank/DDBJ databases">
        <title>Novel species in genus Cellulomonas.</title>
        <authorList>
            <person name="Zhang G."/>
        </authorList>
    </citation>
    <scope>NUCLEOTIDE SEQUENCE [LARGE SCALE GENOMIC DNA]</scope>
    <source>
        <strain evidence="8">zg-ZUI157</strain>
    </source>
</reference>
<evidence type="ECO:0000256" key="4">
    <source>
        <dbReference type="PROSITE-ProRule" id="PRU00335"/>
    </source>
</evidence>
<dbReference type="Gene3D" id="1.10.10.60">
    <property type="entry name" value="Homeodomain-like"/>
    <property type="match status" value="1"/>
</dbReference>
<feature type="DNA-binding region" description="H-T-H motif" evidence="4">
    <location>
        <begin position="29"/>
        <end position="48"/>
    </location>
</feature>
<name>A0ABX8GHR3_9CELL</name>
<evidence type="ECO:0000259" key="6">
    <source>
        <dbReference type="PROSITE" id="PS50977"/>
    </source>
</evidence>
<dbReference type="PROSITE" id="PS50977">
    <property type="entry name" value="HTH_TETR_2"/>
    <property type="match status" value="1"/>
</dbReference>
<evidence type="ECO:0000256" key="2">
    <source>
        <dbReference type="ARBA" id="ARBA00023125"/>
    </source>
</evidence>
<dbReference type="InterPro" id="IPR050109">
    <property type="entry name" value="HTH-type_TetR-like_transc_reg"/>
</dbReference>
<sequence length="197" mass="20419">MPTPDRTSLEEIVAAAWDILEAEGVSGLTMQAVAARCGVRAPSLYKRVRDRDALLALVAVAGVDELARRLGAAATLADIARTYRAFAHERPQAFRLIQSAGTDPASLARASEPVLRIAAGLVGKADALPAARLLTAWATGFLTMELAGAFRLGGDVDEAFEYGLARLTAALTSTGELSSPARPAGRAAGTSPHRAAG</sequence>
<dbReference type="PANTHER" id="PTHR30055">
    <property type="entry name" value="HTH-TYPE TRANSCRIPTIONAL REGULATOR RUTR"/>
    <property type="match status" value="1"/>
</dbReference>
<organism evidence="7 8">
    <name type="scientific">Cellulomonas dongxiuzhuiae</name>
    <dbReference type="NCBI Taxonomy" id="2819979"/>
    <lineage>
        <taxon>Bacteria</taxon>
        <taxon>Bacillati</taxon>
        <taxon>Actinomycetota</taxon>
        <taxon>Actinomycetes</taxon>
        <taxon>Micrococcales</taxon>
        <taxon>Cellulomonadaceae</taxon>
        <taxon>Cellulomonas</taxon>
    </lineage>
</organism>
<dbReference type="PANTHER" id="PTHR30055:SF239">
    <property type="entry name" value="TRANSCRIPTIONAL REGULATORY PROTEIN"/>
    <property type="match status" value="1"/>
</dbReference>
<evidence type="ECO:0000313" key="8">
    <source>
        <dbReference type="Proteomes" id="UP000679335"/>
    </source>
</evidence>
<feature type="region of interest" description="Disordered" evidence="5">
    <location>
        <begin position="175"/>
        <end position="197"/>
    </location>
</feature>
<dbReference type="Pfam" id="PF13305">
    <property type="entry name" value="TetR_C_33"/>
    <property type="match status" value="1"/>
</dbReference>
<proteinExistence type="predicted"/>
<evidence type="ECO:0000256" key="5">
    <source>
        <dbReference type="SAM" id="MobiDB-lite"/>
    </source>
</evidence>
<dbReference type="Pfam" id="PF00440">
    <property type="entry name" value="TetR_N"/>
    <property type="match status" value="1"/>
</dbReference>
<evidence type="ECO:0000256" key="1">
    <source>
        <dbReference type="ARBA" id="ARBA00023015"/>
    </source>
</evidence>
<dbReference type="EMBL" id="CP076023">
    <property type="protein sequence ID" value="QWC15422.1"/>
    <property type="molecule type" value="Genomic_DNA"/>
</dbReference>
<feature type="domain" description="HTH tetR-type" evidence="6">
    <location>
        <begin position="6"/>
        <end position="66"/>
    </location>
</feature>
<dbReference type="InterPro" id="IPR025996">
    <property type="entry name" value="MT1864/Rv1816-like_C"/>
</dbReference>
<gene>
    <name evidence="7" type="ORF">KKR89_14115</name>
</gene>
<protein>
    <submittedName>
        <fullName evidence="7">TetR/AcrR family transcriptional regulator</fullName>
    </submittedName>
</protein>
<evidence type="ECO:0000256" key="3">
    <source>
        <dbReference type="ARBA" id="ARBA00023163"/>
    </source>
</evidence>
<dbReference type="Proteomes" id="UP000679335">
    <property type="component" value="Chromosome"/>
</dbReference>
<keyword evidence="3" id="KW-0804">Transcription</keyword>